<dbReference type="AlphaFoldDB" id="A0A811UD59"/>
<dbReference type="Proteomes" id="UP000606786">
    <property type="component" value="Unassembled WGS sequence"/>
</dbReference>
<gene>
    <name evidence="1" type="ORF">CCAP1982_LOCUS5198</name>
</gene>
<sequence length="59" mass="6473">NFVGAQLQLQVVAIFGINVRPNSSLEFCGALSITLGYVYCYYCDMHCGEQLLEPVTVNA</sequence>
<dbReference type="EMBL" id="CAJHJT010000001">
    <property type="protein sequence ID" value="CAD6996530.1"/>
    <property type="molecule type" value="Genomic_DNA"/>
</dbReference>
<reference evidence="1" key="1">
    <citation type="submission" date="2020-11" db="EMBL/GenBank/DDBJ databases">
        <authorList>
            <person name="Whitehead M."/>
        </authorList>
    </citation>
    <scope>NUCLEOTIDE SEQUENCE</scope>
    <source>
        <strain evidence="1">EGII</strain>
    </source>
</reference>
<feature type="non-terminal residue" evidence="1">
    <location>
        <position position="59"/>
    </location>
</feature>
<feature type="non-terminal residue" evidence="1">
    <location>
        <position position="1"/>
    </location>
</feature>
<protein>
    <submittedName>
        <fullName evidence="1">(Mediterranean fruit fly) hypothetical protein</fullName>
    </submittedName>
</protein>
<evidence type="ECO:0000313" key="2">
    <source>
        <dbReference type="Proteomes" id="UP000606786"/>
    </source>
</evidence>
<proteinExistence type="predicted"/>
<name>A0A811UD59_CERCA</name>
<accession>A0A811UD59</accession>
<keyword evidence="2" id="KW-1185">Reference proteome</keyword>
<comment type="caution">
    <text evidence="1">The sequence shown here is derived from an EMBL/GenBank/DDBJ whole genome shotgun (WGS) entry which is preliminary data.</text>
</comment>
<evidence type="ECO:0000313" key="1">
    <source>
        <dbReference type="EMBL" id="CAD6996530.1"/>
    </source>
</evidence>
<organism evidence="1 2">
    <name type="scientific">Ceratitis capitata</name>
    <name type="common">Mediterranean fruit fly</name>
    <name type="synonym">Tephritis capitata</name>
    <dbReference type="NCBI Taxonomy" id="7213"/>
    <lineage>
        <taxon>Eukaryota</taxon>
        <taxon>Metazoa</taxon>
        <taxon>Ecdysozoa</taxon>
        <taxon>Arthropoda</taxon>
        <taxon>Hexapoda</taxon>
        <taxon>Insecta</taxon>
        <taxon>Pterygota</taxon>
        <taxon>Neoptera</taxon>
        <taxon>Endopterygota</taxon>
        <taxon>Diptera</taxon>
        <taxon>Brachycera</taxon>
        <taxon>Muscomorpha</taxon>
        <taxon>Tephritoidea</taxon>
        <taxon>Tephritidae</taxon>
        <taxon>Ceratitis</taxon>
        <taxon>Ceratitis</taxon>
    </lineage>
</organism>